<dbReference type="EMBL" id="NSLI01000006">
    <property type="protein sequence ID" value="PAX06507.1"/>
    <property type="molecule type" value="Genomic_DNA"/>
</dbReference>
<evidence type="ECO:0000313" key="2">
    <source>
        <dbReference type="EMBL" id="PAX06507.1"/>
    </source>
</evidence>
<dbReference type="Proteomes" id="UP000218151">
    <property type="component" value="Unassembled WGS sequence"/>
</dbReference>
<keyword evidence="3" id="KW-1185">Reference proteome</keyword>
<dbReference type="PANTHER" id="PTHR38590">
    <property type="entry name" value="BLL0828 PROTEIN"/>
    <property type="match status" value="1"/>
</dbReference>
<protein>
    <recommendedName>
        <fullName evidence="1">DUF559 domain-containing protein</fullName>
    </recommendedName>
</protein>
<dbReference type="AlphaFoldDB" id="A0A2A2SB78"/>
<sequence>MRLKGWAGTQRQTKQLRREMSLPEVLLWRELRKREVRWRKGHPAGPYTLDFYCAPALLAVEVDGEAHGRDDRPERDAVRDAWLEERKVRVLRIAAPDILRDLDAVLRFILAESASRRSPSTSFAGPPPPP</sequence>
<dbReference type="Gene3D" id="3.40.960.10">
    <property type="entry name" value="VSR Endonuclease"/>
    <property type="match status" value="1"/>
</dbReference>
<name>A0A2A2SB78_9SPHN</name>
<comment type="caution">
    <text evidence="2">The sequence shown here is derived from an EMBL/GenBank/DDBJ whole genome shotgun (WGS) entry which is preliminary data.</text>
</comment>
<gene>
    <name evidence="2" type="ORF">CKY28_17315</name>
</gene>
<accession>A0A2A2SB78</accession>
<dbReference type="SUPFAM" id="SSF52980">
    <property type="entry name" value="Restriction endonuclease-like"/>
    <property type="match status" value="1"/>
</dbReference>
<dbReference type="InterPro" id="IPR011335">
    <property type="entry name" value="Restrct_endonuc-II-like"/>
</dbReference>
<dbReference type="InterPro" id="IPR007569">
    <property type="entry name" value="DUF559"/>
</dbReference>
<organism evidence="2 3">
    <name type="scientific">Sphingomonas lenta</name>
    <dbReference type="NCBI Taxonomy" id="1141887"/>
    <lineage>
        <taxon>Bacteria</taxon>
        <taxon>Pseudomonadati</taxon>
        <taxon>Pseudomonadota</taxon>
        <taxon>Alphaproteobacteria</taxon>
        <taxon>Sphingomonadales</taxon>
        <taxon>Sphingomonadaceae</taxon>
        <taxon>Sphingomonas</taxon>
    </lineage>
</organism>
<dbReference type="CDD" id="cd01038">
    <property type="entry name" value="Endonuclease_DUF559"/>
    <property type="match status" value="1"/>
</dbReference>
<dbReference type="InterPro" id="IPR047216">
    <property type="entry name" value="Endonuclease_DUF559_bact"/>
</dbReference>
<evidence type="ECO:0000259" key="1">
    <source>
        <dbReference type="Pfam" id="PF04480"/>
    </source>
</evidence>
<feature type="domain" description="DUF559" evidence="1">
    <location>
        <begin position="10"/>
        <end position="112"/>
    </location>
</feature>
<dbReference type="RefSeq" id="WP_095999642.1">
    <property type="nucleotide sequence ID" value="NZ_NSLI01000006.1"/>
</dbReference>
<evidence type="ECO:0000313" key="3">
    <source>
        <dbReference type="Proteomes" id="UP000218151"/>
    </source>
</evidence>
<dbReference type="Pfam" id="PF04480">
    <property type="entry name" value="DUF559"/>
    <property type="match status" value="1"/>
</dbReference>
<dbReference type="OrthoDB" id="9798754at2"/>
<reference evidence="3" key="1">
    <citation type="submission" date="2017-09" db="EMBL/GenBank/DDBJ databases">
        <authorList>
            <person name="Feng G."/>
            <person name="Zhu H."/>
        </authorList>
    </citation>
    <scope>NUCLEOTIDE SEQUENCE [LARGE SCALE GENOMIC DNA]</scope>
    <source>
        <strain evidence="3">1PNM-20</strain>
    </source>
</reference>
<proteinExistence type="predicted"/>
<dbReference type="PANTHER" id="PTHR38590:SF1">
    <property type="entry name" value="BLL0828 PROTEIN"/>
    <property type="match status" value="1"/>
</dbReference>